<evidence type="ECO:0000313" key="3">
    <source>
        <dbReference type="WBParaSite" id="SSTP_0000673100.1"/>
    </source>
</evidence>
<proteinExistence type="inferred from homology"/>
<sequence length="85" mass="9619">MVCLPCVILPIVLAFYLKFIQPIVLKYAPERWKAKLDSLLYPTCSVNIQQQQPNTANEEKDAKSSSNDNSDNVSSCTKEENKKDI</sequence>
<organism evidence="3">
    <name type="scientific">Strongyloides stercoralis</name>
    <name type="common">Threadworm</name>
    <dbReference type="NCBI Taxonomy" id="6248"/>
    <lineage>
        <taxon>Eukaryota</taxon>
        <taxon>Metazoa</taxon>
        <taxon>Ecdysozoa</taxon>
        <taxon>Nematoda</taxon>
        <taxon>Chromadorea</taxon>
        <taxon>Rhabditida</taxon>
        <taxon>Tylenchina</taxon>
        <taxon>Panagrolaimomorpha</taxon>
        <taxon>Strongyloidoidea</taxon>
        <taxon>Strongyloididae</taxon>
        <taxon>Strongyloides</taxon>
    </lineage>
</organism>
<dbReference type="AlphaFoldDB" id="A0A0K0EB60"/>
<dbReference type="InterPro" id="IPR026776">
    <property type="entry name" value="UPF0729_C18orf32-like"/>
</dbReference>
<reference evidence="3" key="1">
    <citation type="submission" date="2015-08" db="UniProtKB">
        <authorList>
            <consortium name="WormBaseParasite"/>
        </authorList>
    </citation>
    <scope>IDENTIFICATION</scope>
</reference>
<dbReference type="WBParaSite" id="SSTP_0000673100.1">
    <property type="protein sequence ID" value="SSTP_0000673100.1"/>
    <property type="gene ID" value="SSTP_0000673100"/>
</dbReference>
<evidence type="ECO:0000256" key="2">
    <source>
        <dbReference type="SAM" id="MobiDB-lite"/>
    </source>
</evidence>
<protein>
    <submittedName>
        <fullName evidence="3">UPF0729 protein</fullName>
    </submittedName>
</protein>
<feature type="region of interest" description="Disordered" evidence="2">
    <location>
        <begin position="50"/>
        <end position="85"/>
    </location>
</feature>
<accession>A0A0K0EB60</accession>
<name>A0A0K0EB60_STRER</name>
<evidence type="ECO:0000256" key="1">
    <source>
        <dbReference type="ARBA" id="ARBA00007959"/>
    </source>
</evidence>
<dbReference type="PANTHER" id="PTHR13456">
    <property type="entry name" value="UPF0729 PROTEIN C18ORF32"/>
    <property type="match status" value="1"/>
</dbReference>
<comment type="similarity">
    <text evidence="1">Belongs to the UPF0729 family.</text>
</comment>
<feature type="compositionally biased region" description="Low complexity" evidence="2">
    <location>
        <begin position="64"/>
        <end position="75"/>
    </location>
</feature>
<dbReference type="PANTHER" id="PTHR13456:SF0">
    <property type="entry name" value="UPF0729 PROTEIN C18ORF32"/>
    <property type="match status" value="1"/>
</dbReference>